<reference evidence="2 3" key="1">
    <citation type="submission" date="2019-10" db="EMBL/GenBank/DDBJ databases">
        <title>Dictyobacter vulcani sp. nov., within the class Ktedonobacteria, isolated from soil of volcanic Mt. Zao.</title>
        <authorList>
            <person name="Zheng Y."/>
            <person name="Wang C.M."/>
            <person name="Sakai Y."/>
            <person name="Abe K."/>
            <person name="Yokota A."/>
            <person name="Yabe S."/>
        </authorList>
    </citation>
    <scope>NUCLEOTIDE SEQUENCE [LARGE SCALE GENOMIC DNA]</scope>
    <source>
        <strain evidence="2 3">W12</strain>
    </source>
</reference>
<dbReference type="AlphaFoldDB" id="A0A5J4KH63"/>
<comment type="caution">
    <text evidence="2">The sequence shown here is derived from an EMBL/GenBank/DDBJ whole genome shotgun (WGS) entry which is preliminary data.</text>
</comment>
<dbReference type="Proteomes" id="UP000326912">
    <property type="component" value="Unassembled WGS sequence"/>
</dbReference>
<dbReference type="InterPro" id="IPR016181">
    <property type="entry name" value="Acyl_CoA_acyltransferase"/>
</dbReference>
<proteinExistence type="predicted"/>
<dbReference type="RefSeq" id="WP_198925161.1">
    <property type="nucleotide sequence ID" value="NZ_BKZW01000001.1"/>
</dbReference>
<accession>A0A5J4KH63</accession>
<dbReference type="EMBL" id="BKZW01000001">
    <property type="protein sequence ID" value="GER86182.1"/>
    <property type="molecule type" value="Genomic_DNA"/>
</dbReference>
<dbReference type="SUPFAM" id="SSF55729">
    <property type="entry name" value="Acyl-CoA N-acyltransferases (Nat)"/>
    <property type="match status" value="1"/>
</dbReference>
<evidence type="ECO:0000256" key="1">
    <source>
        <dbReference type="SAM" id="MobiDB-lite"/>
    </source>
</evidence>
<organism evidence="2 3">
    <name type="scientific">Dictyobacter vulcani</name>
    <dbReference type="NCBI Taxonomy" id="2607529"/>
    <lineage>
        <taxon>Bacteria</taxon>
        <taxon>Bacillati</taxon>
        <taxon>Chloroflexota</taxon>
        <taxon>Ktedonobacteria</taxon>
        <taxon>Ktedonobacterales</taxon>
        <taxon>Dictyobacteraceae</taxon>
        <taxon>Dictyobacter</taxon>
    </lineage>
</organism>
<protein>
    <submittedName>
        <fullName evidence="2">Uncharacterized protein</fullName>
    </submittedName>
</protein>
<keyword evidence="3" id="KW-1185">Reference proteome</keyword>
<gene>
    <name evidence="2" type="ORF">KDW_03440</name>
</gene>
<evidence type="ECO:0000313" key="3">
    <source>
        <dbReference type="Proteomes" id="UP000326912"/>
    </source>
</evidence>
<name>A0A5J4KH63_9CHLR</name>
<sequence>MAIKESKDYYTAAQTKKILGITDGMLYNYIDNGALTRIIPPGRKQGVYSRGEVERLARELQTFILQRNHLHAIIKRVENREEMRACLEISQELFGLERGDIEARLDSRMNVLKANPETYYLLKDDYQVIGYFSIMPLKKGKLEGVLGQTLPVKIDTEDIAKFDSGKQVELYLTAMGVSPKFKTDEKRVYGSKLISGLVELIIDLGKRGVIIERIAARSNMPDGIRLMKHIGFTEVRPLTPERRTFIIDVEPSGIPFVLQYKKALEESSMSTELEQQPEKVAKKRSRSRS</sequence>
<evidence type="ECO:0000313" key="2">
    <source>
        <dbReference type="EMBL" id="GER86182.1"/>
    </source>
</evidence>
<feature type="region of interest" description="Disordered" evidence="1">
    <location>
        <begin position="266"/>
        <end position="289"/>
    </location>
</feature>
<dbReference type="Gene3D" id="3.40.630.30">
    <property type="match status" value="1"/>
</dbReference>